<evidence type="ECO:0000313" key="4">
    <source>
        <dbReference type="Proteomes" id="UP000326944"/>
    </source>
</evidence>
<dbReference type="Gene3D" id="2.40.160.20">
    <property type="match status" value="1"/>
</dbReference>
<dbReference type="InterPro" id="IPR027385">
    <property type="entry name" value="Beta-barrel_OMP"/>
</dbReference>
<dbReference type="Proteomes" id="UP000326944">
    <property type="component" value="Chromosome"/>
</dbReference>
<dbReference type="AlphaFoldDB" id="A0A5P8NYH6"/>
<dbReference type="EMBL" id="CP043617">
    <property type="protein sequence ID" value="QFR48466.1"/>
    <property type="molecule type" value="Genomic_DNA"/>
</dbReference>
<accession>A0A5P8NYH6</accession>
<reference evidence="3 4" key="1">
    <citation type="submission" date="2019-09" db="EMBL/GenBank/DDBJ databases">
        <title>Sulfurimonas gotlandica sp. nov., a chemoautotrophic and psychrotolerant epsilonproteobacterium isolated from a pelagic redoxcline, and an emended description of the genus Sulfurimonas.</title>
        <authorList>
            <person name="Wang S."/>
            <person name="Jiang L."/>
            <person name="Shao S."/>
        </authorList>
    </citation>
    <scope>NUCLEOTIDE SEQUENCE [LARGE SCALE GENOMIC DNA]</scope>
    <source>
        <strain evidence="3 4">GYSZ_1</strain>
    </source>
</reference>
<dbReference type="KEGG" id="sulg:FJR48_01490"/>
<protein>
    <submittedName>
        <fullName evidence="3">Porin family protein</fullName>
    </submittedName>
</protein>
<evidence type="ECO:0000259" key="2">
    <source>
        <dbReference type="Pfam" id="PF13505"/>
    </source>
</evidence>
<dbReference type="SUPFAM" id="SSF56925">
    <property type="entry name" value="OMPA-like"/>
    <property type="match status" value="1"/>
</dbReference>
<organism evidence="3 4">
    <name type="scientific">Sulfurimonas lithotrophica</name>
    <dbReference type="NCBI Taxonomy" id="2590022"/>
    <lineage>
        <taxon>Bacteria</taxon>
        <taxon>Pseudomonadati</taxon>
        <taxon>Campylobacterota</taxon>
        <taxon>Epsilonproteobacteria</taxon>
        <taxon>Campylobacterales</taxon>
        <taxon>Sulfurimonadaceae</taxon>
        <taxon>Sulfurimonas</taxon>
    </lineage>
</organism>
<proteinExistence type="predicted"/>
<gene>
    <name evidence="3" type="ORF">FJR48_01490</name>
</gene>
<keyword evidence="4" id="KW-1185">Reference proteome</keyword>
<evidence type="ECO:0000313" key="3">
    <source>
        <dbReference type="EMBL" id="QFR48466.1"/>
    </source>
</evidence>
<name>A0A5P8NYH6_9BACT</name>
<dbReference type="InterPro" id="IPR011250">
    <property type="entry name" value="OMP/PagP_B-barrel"/>
</dbReference>
<feature type="domain" description="Outer membrane protein beta-barrel" evidence="2">
    <location>
        <begin position="95"/>
        <end position="254"/>
    </location>
</feature>
<dbReference type="OrthoDB" id="5334829at2"/>
<evidence type="ECO:0000256" key="1">
    <source>
        <dbReference type="ARBA" id="ARBA00022729"/>
    </source>
</evidence>
<keyword evidence="1" id="KW-0732">Signal</keyword>
<dbReference type="Pfam" id="PF13505">
    <property type="entry name" value="OMP_b-brl"/>
    <property type="match status" value="1"/>
</dbReference>
<sequence length="258" mass="30397">MKQLLRLWILRRYTRRFWHTGRCRLFTLKYIKSRLWNSHNLSYFKFNSGIITKYIHIYKLRDNLFGYNSKNINIGNIHLKSLIIILTLLTTSLYSEAKIYFGLDYGKFNEDFSNIAAKSSSESVRLKLGYGIRENYSIEFALEALDNDSKIFSNNDGEKYALNIALVKTFDFDIYVLPFIKLGFGAGYMDVNRELQSKLNFGSFNAEVGTYIPINEYLDFEIAYNYKDLSYEAVDTIAYELKYKSNVDTFYFGFNIRY</sequence>